<proteinExistence type="predicted"/>
<dbReference type="InterPro" id="IPR052019">
    <property type="entry name" value="F420H2_bilvrd_red/Heme_oxyg"/>
</dbReference>
<accession>A0A7I7P9Y0</accession>
<dbReference type="AlphaFoldDB" id="A0A7I7P9Y0"/>
<keyword evidence="1" id="KW-0560">Oxidoreductase</keyword>
<evidence type="ECO:0000256" key="1">
    <source>
        <dbReference type="ARBA" id="ARBA00023002"/>
    </source>
</evidence>
<dbReference type="InterPro" id="IPR011576">
    <property type="entry name" value="Pyridox_Oxase_N"/>
</dbReference>
<reference evidence="3 4" key="1">
    <citation type="journal article" date="2019" name="Emerg. Microbes Infect.">
        <title>Comprehensive subspecies identification of 175 nontuberculous mycobacteria species based on 7547 genomic profiles.</title>
        <authorList>
            <person name="Matsumoto Y."/>
            <person name="Kinjo T."/>
            <person name="Motooka D."/>
            <person name="Nabeya D."/>
            <person name="Jung N."/>
            <person name="Uechi K."/>
            <person name="Horii T."/>
            <person name="Iida T."/>
            <person name="Fujita J."/>
            <person name="Nakamura S."/>
        </authorList>
    </citation>
    <scope>NUCLEOTIDE SEQUENCE [LARGE SCALE GENOMIC DNA]</scope>
    <source>
        <strain evidence="3 4">JCM 16367</strain>
    </source>
</reference>
<dbReference type="EMBL" id="AP022583">
    <property type="protein sequence ID" value="BBY05393.1"/>
    <property type="molecule type" value="Genomic_DNA"/>
</dbReference>
<dbReference type="PANTHER" id="PTHR35176:SF4">
    <property type="entry name" value="PYRIDOXAMINE 5'-PHOSPHATE OXIDASE-RELATED FMN-BINDING"/>
    <property type="match status" value="1"/>
</dbReference>
<gene>
    <name evidence="3" type="ORF">MNVI_07110</name>
</gene>
<organism evidence="3 4">
    <name type="scientific">Mycobacterium noviomagense</name>
    <dbReference type="NCBI Taxonomy" id="459858"/>
    <lineage>
        <taxon>Bacteria</taxon>
        <taxon>Bacillati</taxon>
        <taxon>Actinomycetota</taxon>
        <taxon>Actinomycetes</taxon>
        <taxon>Mycobacteriales</taxon>
        <taxon>Mycobacteriaceae</taxon>
        <taxon>Mycobacterium</taxon>
    </lineage>
</organism>
<dbReference type="KEGG" id="mnv:MNVI_07110"/>
<evidence type="ECO:0000313" key="4">
    <source>
        <dbReference type="Proteomes" id="UP000466894"/>
    </source>
</evidence>
<sequence length="185" mass="19957">MAAVSIGMTITWRNLDGYGAQPIDWSRVDEVLRSDLSQGPGSGGPNRHTAWLTTINPDRSPHVMPVGIVGVDATWYFTSGPNTRKSRNVGRDPRCVVSVATEPFDLVIEATARRVTDDTELHAAAAALREQGWPAVVDGSALTAEYSAQSAGPPPWYVYRVVPATVYALGTSEPFGATRFDVNRT</sequence>
<dbReference type="GO" id="GO:0016627">
    <property type="term" value="F:oxidoreductase activity, acting on the CH-CH group of donors"/>
    <property type="evidence" value="ECO:0007669"/>
    <property type="project" value="TreeGrafter"/>
</dbReference>
<dbReference type="GO" id="GO:0005829">
    <property type="term" value="C:cytosol"/>
    <property type="evidence" value="ECO:0007669"/>
    <property type="project" value="TreeGrafter"/>
</dbReference>
<feature type="domain" description="Pyridoxamine 5'-phosphate oxidase N-terminal" evidence="2">
    <location>
        <begin position="47"/>
        <end position="168"/>
    </location>
</feature>
<protein>
    <recommendedName>
        <fullName evidence="2">Pyridoxamine 5'-phosphate oxidase N-terminal domain-containing protein</fullName>
    </recommendedName>
</protein>
<name>A0A7I7P9Y0_9MYCO</name>
<dbReference type="GO" id="GO:0070967">
    <property type="term" value="F:coenzyme F420 binding"/>
    <property type="evidence" value="ECO:0007669"/>
    <property type="project" value="TreeGrafter"/>
</dbReference>
<dbReference type="SUPFAM" id="SSF50475">
    <property type="entry name" value="FMN-binding split barrel"/>
    <property type="match status" value="1"/>
</dbReference>
<dbReference type="PANTHER" id="PTHR35176">
    <property type="entry name" value="HEME OXYGENASE HI_0854-RELATED"/>
    <property type="match status" value="1"/>
</dbReference>
<dbReference type="Gene3D" id="2.30.110.10">
    <property type="entry name" value="Electron Transport, Fmn-binding Protein, Chain A"/>
    <property type="match status" value="1"/>
</dbReference>
<dbReference type="InterPro" id="IPR012349">
    <property type="entry name" value="Split_barrel_FMN-bd"/>
</dbReference>
<dbReference type="Proteomes" id="UP000466894">
    <property type="component" value="Chromosome"/>
</dbReference>
<dbReference type="Pfam" id="PF01243">
    <property type="entry name" value="PNPOx_N"/>
    <property type="match status" value="1"/>
</dbReference>
<evidence type="ECO:0000313" key="3">
    <source>
        <dbReference type="EMBL" id="BBY05393.1"/>
    </source>
</evidence>
<evidence type="ECO:0000259" key="2">
    <source>
        <dbReference type="Pfam" id="PF01243"/>
    </source>
</evidence>